<organism evidence="2 3">
    <name type="scientific">Dichomitus squalens</name>
    <dbReference type="NCBI Taxonomy" id="114155"/>
    <lineage>
        <taxon>Eukaryota</taxon>
        <taxon>Fungi</taxon>
        <taxon>Dikarya</taxon>
        <taxon>Basidiomycota</taxon>
        <taxon>Agaricomycotina</taxon>
        <taxon>Agaricomycetes</taxon>
        <taxon>Polyporales</taxon>
        <taxon>Polyporaceae</taxon>
        <taxon>Dichomitus</taxon>
    </lineage>
</organism>
<evidence type="ECO:0000313" key="2">
    <source>
        <dbReference type="EMBL" id="TBU52136.1"/>
    </source>
</evidence>
<proteinExistence type="predicted"/>
<accession>A0A4Q9PH89</accession>
<name>A0A4Q9PH89_9APHY</name>
<evidence type="ECO:0000256" key="1">
    <source>
        <dbReference type="SAM" id="SignalP"/>
    </source>
</evidence>
<dbReference type="AlphaFoldDB" id="A0A4Q9PH89"/>
<evidence type="ECO:0000313" key="3">
    <source>
        <dbReference type="Proteomes" id="UP000292082"/>
    </source>
</evidence>
<keyword evidence="3" id="KW-1185">Reference proteome</keyword>
<gene>
    <name evidence="2" type="ORF">BD310DRAFT_832853</name>
</gene>
<feature type="chain" id="PRO_5020758379" description="Secreted protein" evidence="1">
    <location>
        <begin position="21"/>
        <end position="101"/>
    </location>
</feature>
<sequence length="101" mass="11068">MTMTTPSALLLLRLPCGLRAAERPVAGATQSFPFIRVASTCATVITQRRFPLSRDVLLLPDADASRCHGQMALAAQSRESWRWARCPGDREETGKRELGGI</sequence>
<reference evidence="2 3" key="1">
    <citation type="submission" date="2019-01" db="EMBL/GenBank/DDBJ databases">
        <title>Draft genome sequences of three monokaryotic isolates of the white-rot basidiomycete fungus Dichomitus squalens.</title>
        <authorList>
            <consortium name="DOE Joint Genome Institute"/>
            <person name="Lopez S.C."/>
            <person name="Andreopoulos B."/>
            <person name="Pangilinan J."/>
            <person name="Lipzen A."/>
            <person name="Riley R."/>
            <person name="Ahrendt S."/>
            <person name="Ng V."/>
            <person name="Barry K."/>
            <person name="Daum C."/>
            <person name="Grigoriev I.V."/>
            <person name="Hilden K.S."/>
            <person name="Makela M.R."/>
            <person name="de Vries R.P."/>
        </authorList>
    </citation>
    <scope>NUCLEOTIDE SEQUENCE [LARGE SCALE GENOMIC DNA]</scope>
    <source>
        <strain evidence="2 3">CBS 464.89</strain>
    </source>
</reference>
<evidence type="ECO:0008006" key="4">
    <source>
        <dbReference type="Google" id="ProtNLM"/>
    </source>
</evidence>
<feature type="signal peptide" evidence="1">
    <location>
        <begin position="1"/>
        <end position="20"/>
    </location>
</feature>
<keyword evidence="1" id="KW-0732">Signal</keyword>
<protein>
    <recommendedName>
        <fullName evidence="4">Secreted protein</fullName>
    </recommendedName>
</protein>
<dbReference type="EMBL" id="ML145265">
    <property type="protein sequence ID" value="TBU52136.1"/>
    <property type="molecule type" value="Genomic_DNA"/>
</dbReference>
<dbReference type="Proteomes" id="UP000292082">
    <property type="component" value="Unassembled WGS sequence"/>
</dbReference>